<proteinExistence type="predicted"/>
<dbReference type="PROSITE" id="PS51318">
    <property type="entry name" value="TAT"/>
    <property type="match status" value="1"/>
</dbReference>
<accession>A0ABV5NH41</accession>
<sequence>MTLTPRPPSPARARRRVTGLLAVSAGAAVLGACLVSCGNAPTPTAKAAAPVAAHHQAHHQGHVAGGGTQPSATVKLPRRSMKKLKAGAGCPKARLQIDADELKQTACQTKRGRYTIVTFAADKGKRDWLDYAQAYGGTYLVGDRWTVVAEPALLEGLRKKVGGKIETGARHH</sequence>
<reference evidence="2 3" key="1">
    <citation type="submission" date="2024-09" db="EMBL/GenBank/DDBJ databases">
        <authorList>
            <person name="Sun Q."/>
            <person name="Mori K."/>
        </authorList>
    </citation>
    <scope>NUCLEOTIDE SEQUENCE [LARGE SCALE GENOMIC DNA]</scope>
    <source>
        <strain evidence="2 3">JCM 3324</strain>
    </source>
</reference>
<comment type="caution">
    <text evidence="2">The sequence shown here is derived from an EMBL/GenBank/DDBJ whole genome shotgun (WGS) entry which is preliminary data.</text>
</comment>
<dbReference type="RefSeq" id="WP_379482907.1">
    <property type="nucleotide sequence ID" value="NZ_JBHMCF010000008.1"/>
</dbReference>
<dbReference type="PROSITE" id="PS51257">
    <property type="entry name" value="PROKAR_LIPOPROTEIN"/>
    <property type="match status" value="1"/>
</dbReference>
<organism evidence="2 3">
    <name type="scientific">Nonomuraea salmonea</name>
    <dbReference type="NCBI Taxonomy" id="46181"/>
    <lineage>
        <taxon>Bacteria</taxon>
        <taxon>Bacillati</taxon>
        <taxon>Actinomycetota</taxon>
        <taxon>Actinomycetes</taxon>
        <taxon>Streptosporangiales</taxon>
        <taxon>Streptosporangiaceae</taxon>
        <taxon>Nonomuraea</taxon>
    </lineage>
</organism>
<evidence type="ECO:0000256" key="1">
    <source>
        <dbReference type="SAM" id="SignalP"/>
    </source>
</evidence>
<keyword evidence="1" id="KW-0732">Signal</keyword>
<dbReference type="InterPro" id="IPR006311">
    <property type="entry name" value="TAT_signal"/>
</dbReference>
<keyword evidence="3" id="KW-1185">Reference proteome</keyword>
<name>A0ABV5NH41_9ACTN</name>
<dbReference type="EMBL" id="JBHMCF010000008">
    <property type="protein sequence ID" value="MFB9469620.1"/>
    <property type="molecule type" value="Genomic_DNA"/>
</dbReference>
<feature type="signal peptide" evidence="1">
    <location>
        <begin position="1"/>
        <end position="27"/>
    </location>
</feature>
<feature type="chain" id="PRO_5046240413" description="Lipoprotein" evidence="1">
    <location>
        <begin position="28"/>
        <end position="172"/>
    </location>
</feature>
<protein>
    <recommendedName>
        <fullName evidence="4">Lipoprotein</fullName>
    </recommendedName>
</protein>
<evidence type="ECO:0000313" key="3">
    <source>
        <dbReference type="Proteomes" id="UP001589568"/>
    </source>
</evidence>
<dbReference type="Proteomes" id="UP001589568">
    <property type="component" value="Unassembled WGS sequence"/>
</dbReference>
<gene>
    <name evidence="2" type="ORF">ACFFR3_08880</name>
</gene>
<evidence type="ECO:0008006" key="4">
    <source>
        <dbReference type="Google" id="ProtNLM"/>
    </source>
</evidence>
<evidence type="ECO:0000313" key="2">
    <source>
        <dbReference type="EMBL" id="MFB9469620.1"/>
    </source>
</evidence>